<name>A0AAN6WYX8_9PEZI</name>
<feature type="compositionally biased region" description="Polar residues" evidence="6">
    <location>
        <begin position="464"/>
        <end position="482"/>
    </location>
</feature>
<dbReference type="EMBL" id="MU864371">
    <property type="protein sequence ID" value="KAK4189845.1"/>
    <property type="molecule type" value="Genomic_DNA"/>
</dbReference>
<feature type="region of interest" description="Disordered" evidence="6">
    <location>
        <begin position="537"/>
        <end position="580"/>
    </location>
</feature>
<gene>
    <name evidence="10" type="ORF">QBC35DRAFT_122246</name>
</gene>
<protein>
    <recommendedName>
        <fullName evidence="9">Rhodopsin domain-containing protein</fullName>
    </recommendedName>
</protein>
<feature type="transmembrane region" description="Helical" evidence="7">
    <location>
        <begin position="154"/>
        <end position="175"/>
    </location>
</feature>
<dbReference type="PANTHER" id="PTHR33048">
    <property type="entry name" value="PTH11-LIKE INTEGRAL MEMBRANE PROTEIN (AFU_ORTHOLOGUE AFUA_5G11245)"/>
    <property type="match status" value="1"/>
</dbReference>
<evidence type="ECO:0000313" key="10">
    <source>
        <dbReference type="EMBL" id="KAK4189845.1"/>
    </source>
</evidence>
<evidence type="ECO:0000256" key="7">
    <source>
        <dbReference type="SAM" id="Phobius"/>
    </source>
</evidence>
<feature type="compositionally biased region" description="Low complexity" evidence="6">
    <location>
        <begin position="546"/>
        <end position="560"/>
    </location>
</feature>
<feature type="signal peptide" evidence="8">
    <location>
        <begin position="1"/>
        <end position="29"/>
    </location>
</feature>
<dbReference type="Proteomes" id="UP001302126">
    <property type="component" value="Unassembled WGS sequence"/>
</dbReference>
<dbReference type="InterPro" id="IPR049326">
    <property type="entry name" value="Rhodopsin_dom_fungi"/>
</dbReference>
<comment type="similarity">
    <text evidence="5">Belongs to the SAT4 family.</text>
</comment>
<organism evidence="10 11">
    <name type="scientific">Podospora australis</name>
    <dbReference type="NCBI Taxonomy" id="1536484"/>
    <lineage>
        <taxon>Eukaryota</taxon>
        <taxon>Fungi</taxon>
        <taxon>Dikarya</taxon>
        <taxon>Ascomycota</taxon>
        <taxon>Pezizomycotina</taxon>
        <taxon>Sordariomycetes</taxon>
        <taxon>Sordariomycetidae</taxon>
        <taxon>Sordariales</taxon>
        <taxon>Podosporaceae</taxon>
        <taxon>Podospora</taxon>
    </lineage>
</organism>
<evidence type="ECO:0000259" key="9">
    <source>
        <dbReference type="Pfam" id="PF20684"/>
    </source>
</evidence>
<feature type="transmembrane region" description="Helical" evidence="7">
    <location>
        <begin position="317"/>
        <end position="336"/>
    </location>
</feature>
<evidence type="ECO:0000256" key="2">
    <source>
        <dbReference type="ARBA" id="ARBA00022692"/>
    </source>
</evidence>
<keyword evidence="11" id="KW-1185">Reference proteome</keyword>
<evidence type="ECO:0000256" key="8">
    <source>
        <dbReference type="SAM" id="SignalP"/>
    </source>
</evidence>
<evidence type="ECO:0000256" key="1">
    <source>
        <dbReference type="ARBA" id="ARBA00004141"/>
    </source>
</evidence>
<feature type="compositionally biased region" description="Basic and acidic residues" evidence="6">
    <location>
        <begin position="483"/>
        <end position="492"/>
    </location>
</feature>
<feature type="region of interest" description="Disordered" evidence="6">
    <location>
        <begin position="458"/>
        <end position="516"/>
    </location>
</feature>
<feature type="transmembrane region" description="Helical" evidence="7">
    <location>
        <begin position="204"/>
        <end position="224"/>
    </location>
</feature>
<evidence type="ECO:0000256" key="6">
    <source>
        <dbReference type="SAM" id="MobiDB-lite"/>
    </source>
</evidence>
<evidence type="ECO:0000256" key="5">
    <source>
        <dbReference type="ARBA" id="ARBA00038359"/>
    </source>
</evidence>
<feature type="chain" id="PRO_5042908604" description="Rhodopsin domain-containing protein" evidence="8">
    <location>
        <begin position="30"/>
        <end position="580"/>
    </location>
</feature>
<sequence>MRTITPLLPFSTNSLSLVTLLVSPVLAQASNSSSLLTELGNDIPECVHGCMNELTNVTADAAACLALGVRDDEACLCSGDVSYYTRVLACVQEHCIMEESIETARGAWEACGKPQRSRKKDLLAPLSIAVLGLLCMLIRMYSRWWSVSHFEVDDYVMMVVTVLYIPFNAIGFNAAQDAFGVDIWTVDGSALEKALKFFYITETFYLTIISLTKVSILCFYLRIFPNRPFRICTYTVMAWVVISGVVFVFCQIFQCVPISYIWEGWKKGAYGPFHCLDISGLGYTVAGFSIVQDMVILIMPLPLLLRMNIALRSRIAIIFMFSLGIFVLVTSCTRLWALSNFGDSVNPTWDYTNVMIWTGLEVGVSIIVTSLPAIQVLFSRRRRRAATMLVVGSKALGGRNNHHDSTSSFGNTTTTVVVSWHTAPPPHLKRISAVSGISSINVDSPVEDLDLERQETHMDLGSAKMTSASVAPSRSRGSSVNEQNHHDDEGDRPLSSAPTIVGSQGGNPRRSETSLSSAYYVSRERCLSHMPSIDQILVHGRSPRKSAASASALSSSSSSAGQLHMQKSSTKASSSSSGGY</sequence>
<feature type="transmembrane region" description="Helical" evidence="7">
    <location>
        <begin position="236"/>
        <end position="262"/>
    </location>
</feature>
<evidence type="ECO:0000256" key="3">
    <source>
        <dbReference type="ARBA" id="ARBA00022989"/>
    </source>
</evidence>
<dbReference type="AlphaFoldDB" id="A0AAN6WYX8"/>
<keyword evidence="2 7" id="KW-0812">Transmembrane</keyword>
<keyword evidence="4 7" id="KW-0472">Membrane</keyword>
<evidence type="ECO:0000256" key="4">
    <source>
        <dbReference type="ARBA" id="ARBA00023136"/>
    </source>
</evidence>
<dbReference type="PANTHER" id="PTHR33048:SF160">
    <property type="entry name" value="SAT4 FAMILY MEMBRANE PROTEIN"/>
    <property type="match status" value="1"/>
</dbReference>
<reference evidence="10" key="1">
    <citation type="journal article" date="2023" name="Mol. Phylogenet. Evol.">
        <title>Genome-scale phylogeny and comparative genomics of the fungal order Sordariales.</title>
        <authorList>
            <person name="Hensen N."/>
            <person name="Bonometti L."/>
            <person name="Westerberg I."/>
            <person name="Brannstrom I.O."/>
            <person name="Guillou S."/>
            <person name="Cros-Aarteil S."/>
            <person name="Calhoun S."/>
            <person name="Haridas S."/>
            <person name="Kuo A."/>
            <person name="Mondo S."/>
            <person name="Pangilinan J."/>
            <person name="Riley R."/>
            <person name="LaButti K."/>
            <person name="Andreopoulos B."/>
            <person name="Lipzen A."/>
            <person name="Chen C."/>
            <person name="Yan M."/>
            <person name="Daum C."/>
            <person name="Ng V."/>
            <person name="Clum A."/>
            <person name="Steindorff A."/>
            <person name="Ohm R.A."/>
            <person name="Martin F."/>
            <person name="Silar P."/>
            <person name="Natvig D.O."/>
            <person name="Lalanne C."/>
            <person name="Gautier V."/>
            <person name="Ament-Velasquez S.L."/>
            <person name="Kruys A."/>
            <person name="Hutchinson M.I."/>
            <person name="Powell A.J."/>
            <person name="Barry K."/>
            <person name="Miller A.N."/>
            <person name="Grigoriev I.V."/>
            <person name="Debuchy R."/>
            <person name="Gladieux P."/>
            <person name="Hiltunen Thoren M."/>
            <person name="Johannesson H."/>
        </authorList>
    </citation>
    <scope>NUCLEOTIDE SEQUENCE</scope>
    <source>
        <strain evidence="10">PSN309</strain>
    </source>
</reference>
<feature type="transmembrane region" description="Helical" evidence="7">
    <location>
        <begin position="282"/>
        <end position="305"/>
    </location>
</feature>
<feature type="compositionally biased region" description="Low complexity" evidence="6">
    <location>
        <begin position="567"/>
        <end position="580"/>
    </location>
</feature>
<feature type="transmembrane region" description="Helical" evidence="7">
    <location>
        <begin position="356"/>
        <end position="378"/>
    </location>
</feature>
<evidence type="ECO:0000313" key="11">
    <source>
        <dbReference type="Proteomes" id="UP001302126"/>
    </source>
</evidence>
<keyword evidence="3 7" id="KW-1133">Transmembrane helix</keyword>
<feature type="domain" description="Rhodopsin" evidence="9">
    <location>
        <begin position="138"/>
        <end position="380"/>
    </location>
</feature>
<dbReference type="GO" id="GO:0016020">
    <property type="term" value="C:membrane"/>
    <property type="evidence" value="ECO:0007669"/>
    <property type="project" value="UniProtKB-SubCell"/>
</dbReference>
<proteinExistence type="inferred from homology"/>
<comment type="subcellular location">
    <subcellularLocation>
        <location evidence="1">Membrane</location>
        <topology evidence="1">Multi-pass membrane protein</topology>
    </subcellularLocation>
</comment>
<keyword evidence="8" id="KW-0732">Signal</keyword>
<feature type="transmembrane region" description="Helical" evidence="7">
    <location>
        <begin position="122"/>
        <end position="142"/>
    </location>
</feature>
<reference evidence="10" key="2">
    <citation type="submission" date="2023-05" db="EMBL/GenBank/DDBJ databases">
        <authorList>
            <consortium name="Lawrence Berkeley National Laboratory"/>
            <person name="Steindorff A."/>
            <person name="Hensen N."/>
            <person name="Bonometti L."/>
            <person name="Westerberg I."/>
            <person name="Brannstrom I.O."/>
            <person name="Guillou S."/>
            <person name="Cros-Aarteil S."/>
            <person name="Calhoun S."/>
            <person name="Haridas S."/>
            <person name="Kuo A."/>
            <person name="Mondo S."/>
            <person name="Pangilinan J."/>
            <person name="Riley R."/>
            <person name="Labutti K."/>
            <person name="Andreopoulos B."/>
            <person name="Lipzen A."/>
            <person name="Chen C."/>
            <person name="Yanf M."/>
            <person name="Daum C."/>
            <person name="Ng V."/>
            <person name="Clum A."/>
            <person name="Ohm R."/>
            <person name="Martin F."/>
            <person name="Silar P."/>
            <person name="Natvig D."/>
            <person name="Lalanne C."/>
            <person name="Gautier V."/>
            <person name="Ament-Velasquez S.L."/>
            <person name="Kruys A."/>
            <person name="Hutchinson M.I."/>
            <person name="Powell A.J."/>
            <person name="Barry K."/>
            <person name="Miller A.N."/>
            <person name="Grigoriev I.V."/>
            <person name="Debuchy R."/>
            <person name="Gladieux P."/>
            <person name="Thoren M.H."/>
            <person name="Johannesson H."/>
        </authorList>
    </citation>
    <scope>NUCLEOTIDE SEQUENCE</scope>
    <source>
        <strain evidence="10">PSN309</strain>
    </source>
</reference>
<dbReference type="InterPro" id="IPR052337">
    <property type="entry name" value="SAT4-like"/>
</dbReference>
<accession>A0AAN6WYX8</accession>
<dbReference type="Pfam" id="PF20684">
    <property type="entry name" value="Fung_rhodopsin"/>
    <property type="match status" value="1"/>
</dbReference>
<comment type="caution">
    <text evidence="10">The sequence shown here is derived from an EMBL/GenBank/DDBJ whole genome shotgun (WGS) entry which is preliminary data.</text>
</comment>